<dbReference type="CDD" id="cd18809">
    <property type="entry name" value="SF1_C_RecD"/>
    <property type="match status" value="1"/>
</dbReference>
<dbReference type="SMART" id="SM00382">
    <property type="entry name" value="AAA"/>
    <property type="match status" value="1"/>
</dbReference>
<evidence type="ECO:0000256" key="3">
    <source>
        <dbReference type="ARBA" id="ARBA00022806"/>
    </source>
</evidence>
<evidence type="ECO:0000256" key="4">
    <source>
        <dbReference type="ARBA" id="ARBA00022840"/>
    </source>
</evidence>
<dbReference type="InterPro" id="IPR003840">
    <property type="entry name" value="DNA_helicase_dom"/>
</dbReference>
<dbReference type="InterPro" id="IPR003593">
    <property type="entry name" value="AAA+_ATPase"/>
</dbReference>
<name>A0A6S6TY28_9BACT</name>
<dbReference type="InterPro" id="IPR010285">
    <property type="entry name" value="DNA_helicase_pif1-like_DEAD"/>
</dbReference>
<protein>
    <submittedName>
        <fullName evidence="6">Helicase</fullName>
    </submittedName>
</protein>
<keyword evidence="1" id="KW-0547">Nucleotide-binding</keyword>
<proteinExistence type="predicted"/>
<dbReference type="GO" id="GO:0003678">
    <property type="term" value="F:DNA helicase activity"/>
    <property type="evidence" value="ECO:0007669"/>
    <property type="project" value="InterPro"/>
</dbReference>
<evidence type="ECO:0000259" key="5">
    <source>
        <dbReference type="SMART" id="SM00382"/>
    </source>
</evidence>
<keyword evidence="3 6" id="KW-0347">Helicase</keyword>
<dbReference type="Pfam" id="PF02689">
    <property type="entry name" value="Herpes_Helicase"/>
    <property type="match status" value="1"/>
</dbReference>
<dbReference type="Gene3D" id="3.40.50.300">
    <property type="entry name" value="P-loop containing nucleotide triphosphate hydrolases"/>
    <property type="match status" value="2"/>
</dbReference>
<dbReference type="InterPro" id="IPR027417">
    <property type="entry name" value="P-loop_NTPase"/>
</dbReference>
<dbReference type="EMBL" id="CACVAZ010000175">
    <property type="protein sequence ID" value="CAA6824335.1"/>
    <property type="molecule type" value="Genomic_DNA"/>
</dbReference>
<keyword evidence="4" id="KW-0067">ATP-binding</keyword>
<dbReference type="GO" id="GO:0005524">
    <property type="term" value="F:ATP binding"/>
    <property type="evidence" value="ECO:0007669"/>
    <property type="project" value="UniProtKB-KW"/>
</dbReference>
<organism evidence="6">
    <name type="scientific">uncultured Sulfurovum sp</name>
    <dbReference type="NCBI Taxonomy" id="269237"/>
    <lineage>
        <taxon>Bacteria</taxon>
        <taxon>Pseudomonadati</taxon>
        <taxon>Campylobacterota</taxon>
        <taxon>Epsilonproteobacteria</taxon>
        <taxon>Campylobacterales</taxon>
        <taxon>Sulfurovaceae</taxon>
        <taxon>Sulfurovum</taxon>
        <taxon>environmental samples</taxon>
    </lineage>
</organism>
<dbReference type="PANTHER" id="PTHR47642">
    <property type="entry name" value="ATP-DEPENDENT DNA HELICASE"/>
    <property type="match status" value="1"/>
</dbReference>
<dbReference type="InterPro" id="IPR051055">
    <property type="entry name" value="PIF1_helicase"/>
</dbReference>
<reference evidence="6" key="1">
    <citation type="submission" date="2020-01" db="EMBL/GenBank/DDBJ databases">
        <authorList>
            <person name="Meier V. D."/>
            <person name="Meier V D."/>
        </authorList>
    </citation>
    <scope>NUCLEOTIDE SEQUENCE</scope>
    <source>
        <strain evidence="6">HLG_WM_MAG_02</strain>
    </source>
</reference>
<feature type="domain" description="AAA+ ATPase" evidence="5">
    <location>
        <begin position="12"/>
        <end position="323"/>
    </location>
</feature>
<evidence type="ECO:0000256" key="1">
    <source>
        <dbReference type="ARBA" id="ARBA00022741"/>
    </source>
</evidence>
<dbReference type="Pfam" id="PF05970">
    <property type="entry name" value="PIF1"/>
    <property type="match status" value="1"/>
</dbReference>
<dbReference type="PANTHER" id="PTHR47642:SF7">
    <property type="entry name" value="ATP-DEPENDENT DNA HELICASE PIF1"/>
    <property type="match status" value="1"/>
</dbReference>
<evidence type="ECO:0000313" key="6">
    <source>
        <dbReference type="EMBL" id="CAA6824335.1"/>
    </source>
</evidence>
<dbReference type="GO" id="GO:0006281">
    <property type="term" value="P:DNA repair"/>
    <property type="evidence" value="ECO:0007669"/>
    <property type="project" value="InterPro"/>
</dbReference>
<keyword evidence="2" id="KW-0378">Hydrolase</keyword>
<evidence type="ECO:0000256" key="2">
    <source>
        <dbReference type="ARBA" id="ARBA00022801"/>
    </source>
</evidence>
<dbReference type="AlphaFoldDB" id="A0A6S6TY28"/>
<dbReference type="SUPFAM" id="SSF52540">
    <property type="entry name" value="P-loop containing nucleoside triphosphate hydrolases"/>
    <property type="match status" value="2"/>
</dbReference>
<dbReference type="GO" id="GO:0016787">
    <property type="term" value="F:hydrolase activity"/>
    <property type="evidence" value="ECO:0007669"/>
    <property type="project" value="UniProtKB-KW"/>
</dbReference>
<sequence>MSDVNLVLHHLKENNVFLTGGAGVGKSYTTTEIIRLYRSQTDEQIVALGSTGVSAVNIGGFTIHSFFVFGISNNFEELDQNDKRSRSRLSELKKILKATDLIIIDEISMVSSNMMEMISYRLSSMGYLGKLLFVGDFFQLPPVQKFGQNNNDLFGEKLYAFESDAWKSFAPIVIELTEMKRTSDAEFTHILHKVRVGQCDQEVMNYMMRLANSHIEDENPTLLFGRNAEVNSTNKNRLAAIEAQEHLLFATFEEHQGRVHEKRLASWKNMLPVEEQLTLKVGVPVLFTINKWGKYANGERGIVHKMEEEYIIVEKEEIFVRVERHDFDLLEMKSDEKGKVESIKVATLSQFPLKLAYAVTIHKSQGMSINNLICNVDNIFAPSQFYVAISRAINPKNLRLDFNRGNLMGYLQNMIKVDLRVVEYYTQLGQSYVTNEELPF</sequence>
<accession>A0A6S6TY28</accession>
<dbReference type="GO" id="GO:0000723">
    <property type="term" value="P:telomere maintenance"/>
    <property type="evidence" value="ECO:0007669"/>
    <property type="project" value="InterPro"/>
</dbReference>
<gene>
    <name evidence="6" type="ORF">HELGO_WM23283</name>
</gene>